<dbReference type="InterPro" id="IPR050561">
    <property type="entry name" value="PTP"/>
</dbReference>
<feature type="non-terminal residue" evidence="3">
    <location>
        <position position="114"/>
    </location>
</feature>
<dbReference type="AlphaFoldDB" id="A0A1B6EK32"/>
<name>A0A1B6EK32_9HEMI</name>
<dbReference type="PANTHER" id="PTHR23339">
    <property type="entry name" value="TYROSINE SPECIFIC PROTEIN PHOSPHATASE AND DUAL SPECIFICITY PROTEIN PHOSPHATASE"/>
    <property type="match status" value="1"/>
</dbReference>
<dbReference type="Pfam" id="PF22784">
    <property type="entry name" value="PTP-SAK"/>
    <property type="match status" value="1"/>
</dbReference>
<dbReference type="InterPro" id="IPR057023">
    <property type="entry name" value="PTP-SAK"/>
</dbReference>
<evidence type="ECO:0000259" key="2">
    <source>
        <dbReference type="PROSITE" id="PS50056"/>
    </source>
</evidence>
<protein>
    <recommendedName>
        <fullName evidence="2">Tyrosine specific protein phosphatases domain-containing protein</fullName>
    </recommendedName>
</protein>
<keyword evidence="1" id="KW-0378">Hydrolase</keyword>
<organism evidence="3">
    <name type="scientific">Cuerna arida</name>
    <dbReference type="NCBI Taxonomy" id="1464854"/>
    <lineage>
        <taxon>Eukaryota</taxon>
        <taxon>Metazoa</taxon>
        <taxon>Ecdysozoa</taxon>
        <taxon>Arthropoda</taxon>
        <taxon>Hexapoda</taxon>
        <taxon>Insecta</taxon>
        <taxon>Pterygota</taxon>
        <taxon>Neoptera</taxon>
        <taxon>Paraneoptera</taxon>
        <taxon>Hemiptera</taxon>
        <taxon>Auchenorrhyncha</taxon>
        <taxon>Membracoidea</taxon>
        <taxon>Cicadellidae</taxon>
        <taxon>Cicadellinae</taxon>
        <taxon>Proconiini</taxon>
        <taxon>Cuerna</taxon>
    </lineage>
</organism>
<dbReference type="Gene3D" id="3.90.190.10">
    <property type="entry name" value="Protein tyrosine phosphatase superfamily"/>
    <property type="match status" value="1"/>
</dbReference>
<dbReference type="GO" id="GO:0016791">
    <property type="term" value="F:phosphatase activity"/>
    <property type="evidence" value="ECO:0007669"/>
    <property type="project" value="UniProtKB-ARBA"/>
</dbReference>
<dbReference type="PROSITE" id="PS50056">
    <property type="entry name" value="TYR_PHOSPHATASE_2"/>
    <property type="match status" value="1"/>
</dbReference>
<feature type="domain" description="Tyrosine specific protein phosphatases" evidence="2">
    <location>
        <begin position="85"/>
        <end position="114"/>
    </location>
</feature>
<dbReference type="InterPro" id="IPR016130">
    <property type="entry name" value="Tyr_Pase_AS"/>
</dbReference>
<dbReference type="SUPFAM" id="SSF52799">
    <property type="entry name" value="(Phosphotyrosine protein) phosphatases II"/>
    <property type="match status" value="1"/>
</dbReference>
<sequence>QYHYMVWMAEAVFPPWNFSWVMPDRLAAMAWPQTVASLDYIIKQGVRHLVSLSAEKLPPTHAFPQLRHTVISVPEFEAPTLDQIKQFIAICEAADQNNEAVGVHCRMGRGRTGV</sequence>
<reference evidence="3" key="1">
    <citation type="submission" date="2015-11" db="EMBL/GenBank/DDBJ databases">
        <title>De novo transcriptome assembly of four potential Pierce s Disease insect vectors from Arizona vineyards.</title>
        <authorList>
            <person name="Tassone E.E."/>
        </authorList>
    </citation>
    <scope>NUCLEOTIDE SEQUENCE</scope>
</reference>
<dbReference type="EMBL" id="GECZ01031485">
    <property type="protein sequence ID" value="JAS38284.1"/>
    <property type="molecule type" value="Transcribed_RNA"/>
</dbReference>
<dbReference type="PROSITE" id="PS00383">
    <property type="entry name" value="TYR_PHOSPHATASE_1"/>
    <property type="match status" value="1"/>
</dbReference>
<dbReference type="InterPro" id="IPR029021">
    <property type="entry name" value="Prot-tyrosine_phosphatase-like"/>
</dbReference>
<evidence type="ECO:0000313" key="3">
    <source>
        <dbReference type="EMBL" id="JAS38284.1"/>
    </source>
</evidence>
<gene>
    <name evidence="3" type="ORF">g.50032</name>
</gene>
<evidence type="ECO:0000256" key="1">
    <source>
        <dbReference type="ARBA" id="ARBA00022801"/>
    </source>
</evidence>
<proteinExistence type="predicted"/>
<dbReference type="InterPro" id="IPR000387">
    <property type="entry name" value="Tyr_Pase_dom"/>
</dbReference>
<feature type="non-terminal residue" evidence="3">
    <location>
        <position position="1"/>
    </location>
</feature>
<accession>A0A1B6EK32</accession>